<dbReference type="AlphaFoldDB" id="A0A1Y2A503"/>
<comment type="caution">
    <text evidence="1">The sequence shown here is derived from an EMBL/GenBank/DDBJ whole genome shotgun (WGS) entry which is preliminary data.</text>
</comment>
<gene>
    <name evidence="1" type="ORF">BCR34DRAFT_555160</name>
</gene>
<name>A0A1Y2A503_9PLEO</name>
<keyword evidence="2" id="KW-1185">Reference proteome</keyword>
<proteinExistence type="predicted"/>
<reference evidence="1 2" key="1">
    <citation type="submission" date="2016-07" db="EMBL/GenBank/DDBJ databases">
        <title>Pervasive Adenine N6-methylation of Active Genes in Fungi.</title>
        <authorList>
            <consortium name="DOE Joint Genome Institute"/>
            <person name="Mondo S.J."/>
            <person name="Dannebaum R.O."/>
            <person name="Kuo R.C."/>
            <person name="Labutti K."/>
            <person name="Haridas S."/>
            <person name="Kuo A."/>
            <person name="Salamov A."/>
            <person name="Ahrendt S.R."/>
            <person name="Lipzen A."/>
            <person name="Sullivan W."/>
            <person name="Andreopoulos W.B."/>
            <person name="Clum A."/>
            <person name="Lindquist E."/>
            <person name="Daum C."/>
            <person name="Ramamoorthy G.K."/>
            <person name="Gryganskyi A."/>
            <person name="Culley D."/>
            <person name="Magnuson J.K."/>
            <person name="James T.Y."/>
            <person name="O'Malley M.A."/>
            <person name="Stajich J.E."/>
            <person name="Spatafora J.W."/>
            <person name="Visel A."/>
            <person name="Grigoriev I.V."/>
        </authorList>
    </citation>
    <scope>NUCLEOTIDE SEQUENCE [LARGE SCALE GENOMIC DNA]</scope>
    <source>
        <strain evidence="1 2">CBS 115471</strain>
    </source>
</reference>
<dbReference type="EMBL" id="MCFA01000011">
    <property type="protein sequence ID" value="ORY17591.1"/>
    <property type="molecule type" value="Genomic_DNA"/>
</dbReference>
<accession>A0A1Y2A503</accession>
<protein>
    <submittedName>
        <fullName evidence="1">Uncharacterized protein</fullName>
    </submittedName>
</protein>
<evidence type="ECO:0000313" key="1">
    <source>
        <dbReference type="EMBL" id="ORY17591.1"/>
    </source>
</evidence>
<sequence length="111" mass="11955">MLPLMRPFTVSPETAGECVVRIAEDGKFGVKRVPKEGNGRREELAIGSDGVRASGVYAVDMNGKRKIKDGLMRGLREKGARVKVWEFCMGVFKRVGGETGGQGSIERNAGG</sequence>
<evidence type="ECO:0000313" key="2">
    <source>
        <dbReference type="Proteomes" id="UP000193144"/>
    </source>
</evidence>
<organism evidence="1 2">
    <name type="scientific">Clohesyomyces aquaticus</name>
    <dbReference type="NCBI Taxonomy" id="1231657"/>
    <lineage>
        <taxon>Eukaryota</taxon>
        <taxon>Fungi</taxon>
        <taxon>Dikarya</taxon>
        <taxon>Ascomycota</taxon>
        <taxon>Pezizomycotina</taxon>
        <taxon>Dothideomycetes</taxon>
        <taxon>Pleosporomycetidae</taxon>
        <taxon>Pleosporales</taxon>
        <taxon>Lindgomycetaceae</taxon>
        <taxon>Clohesyomyces</taxon>
    </lineage>
</organism>
<dbReference type="Proteomes" id="UP000193144">
    <property type="component" value="Unassembled WGS sequence"/>
</dbReference>